<evidence type="ECO:0000313" key="3">
    <source>
        <dbReference type="Proteomes" id="UP000031512"/>
    </source>
</evidence>
<sequence length="116" mass="13423">MNESQNFENAYNASRQPITGFSVHRMHGVEQYKKQDHFLYLKQFEKDGKNVSATGNPHFRMNAQKYSNMMKLERVSQMVPKADTSKIWLKSRRYLSISILCSSISFAIACTIGAYF</sequence>
<dbReference type="VEuPathDB" id="PiroplasmaDB:BEWA_014300"/>
<dbReference type="EMBL" id="ACOU01000004">
    <property type="protein sequence ID" value="EKX72871.1"/>
    <property type="molecule type" value="Genomic_DNA"/>
</dbReference>
<keyword evidence="1" id="KW-1133">Transmembrane helix</keyword>
<dbReference type="eggNOG" id="ENOG502QXU0">
    <property type="taxonomic scope" value="Eukaryota"/>
</dbReference>
<name>L1LC06_THEEQ</name>
<evidence type="ECO:0000313" key="2">
    <source>
        <dbReference type="EMBL" id="EKX72871.1"/>
    </source>
</evidence>
<dbReference type="AlphaFoldDB" id="L1LC06"/>
<protein>
    <submittedName>
        <fullName evidence="2">Uncharacterized protein</fullName>
    </submittedName>
</protein>
<dbReference type="GeneID" id="15804506"/>
<evidence type="ECO:0000256" key="1">
    <source>
        <dbReference type="SAM" id="Phobius"/>
    </source>
</evidence>
<keyword evidence="3" id="KW-1185">Reference proteome</keyword>
<keyword evidence="1" id="KW-0812">Transmembrane</keyword>
<reference evidence="2 3" key="1">
    <citation type="journal article" date="2012" name="BMC Genomics">
        <title>Comparative genomic analysis and phylogenetic position of Theileria equi.</title>
        <authorList>
            <person name="Kappmeyer L.S."/>
            <person name="Thiagarajan M."/>
            <person name="Herndon D.R."/>
            <person name="Ramsay J.D."/>
            <person name="Caler E."/>
            <person name="Djikeng A."/>
            <person name="Gillespie J.J."/>
            <person name="Lau A.O."/>
            <person name="Roalson E.H."/>
            <person name="Silva J.C."/>
            <person name="Silva M.G."/>
            <person name="Suarez C.E."/>
            <person name="Ueti M.W."/>
            <person name="Nene V.M."/>
            <person name="Mealey R.H."/>
            <person name="Knowles D.P."/>
            <person name="Brayton K.A."/>
        </authorList>
    </citation>
    <scope>NUCLEOTIDE SEQUENCE [LARGE SCALE GENOMIC DNA]</scope>
    <source>
        <strain evidence="2 3">WA</strain>
    </source>
</reference>
<feature type="transmembrane region" description="Helical" evidence="1">
    <location>
        <begin position="94"/>
        <end position="115"/>
    </location>
</feature>
<comment type="caution">
    <text evidence="2">The sequence shown here is derived from an EMBL/GenBank/DDBJ whole genome shotgun (WGS) entry which is preliminary data.</text>
</comment>
<dbReference type="OrthoDB" id="365645at2759"/>
<dbReference type="RefSeq" id="XP_004832323.1">
    <property type="nucleotide sequence ID" value="XM_004832266.1"/>
</dbReference>
<accession>L1LC06</accession>
<proteinExistence type="predicted"/>
<gene>
    <name evidence="2" type="ORF">BEWA_014300</name>
</gene>
<dbReference type="Proteomes" id="UP000031512">
    <property type="component" value="Unassembled WGS sequence"/>
</dbReference>
<dbReference type="KEGG" id="beq:BEWA_014300"/>
<organism evidence="2 3">
    <name type="scientific">Theileria equi strain WA</name>
    <dbReference type="NCBI Taxonomy" id="1537102"/>
    <lineage>
        <taxon>Eukaryota</taxon>
        <taxon>Sar</taxon>
        <taxon>Alveolata</taxon>
        <taxon>Apicomplexa</taxon>
        <taxon>Aconoidasida</taxon>
        <taxon>Piroplasmida</taxon>
        <taxon>Theileriidae</taxon>
        <taxon>Theileria</taxon>
    </lineage>
</organism>
<keyword evidence="1" id="KW-0472">Membrane</keyword>